<gene>
    <name evidence="3" type="ORF">BBW65_05795</name>
</gene>
<dbReference type="Pfam" id="PF01051">
    <property type="entry name" value="Rep3_N"/>
    <property type="match status" value="1"/>
</dbReference>
<dbReference type="Proteomes" id="UP000092884">
    <property type="component" value="Chromosome"/>
</dbReference>
<dbReference type="GO" id="GO:0003887">
    <property type="term" value="F:DNA-directed DNA polymerase activity"/>
    <property type="evidence" value="ECO:0007669"/>
    <property type="project" value="InterPro"/>
</dbReference>
<dbReference type="InterPro" id="IPR000525">
    <property type="entry name" value="Initiator_Rep_WH1"/>
</dbReference>
<reference evidence="4" key="1">
    <citation type="submission" date="2016-07" db="EMBL/GenBank/DDBJ databases">
        <authorList>
            <person name="Florea S."/>
            <person name="Webb J.S."/>
            <person name="Jaromczyk J."/>
            <person name="Schardl C.L."/>
        </authorList>
    </citation>
    <scope>NUCLEOTIDE SEQUENCE [LARGE SCALE GENOMIC DNA]</scope>
    <source>
        <strain evidence="4">MIT 01-6242</strain>
    </source>
</reference>
<dbReference type="KEGG" id="het:BBW65_05795"/>
<name>A0A1B1U6L7_9HELI</name>
<proteinExistence type="inferred from homology"/>
<dbReference type="AlphaFoldDB" id="A0A1B1U6L7"/>
<comment type="similarity">
    <text evidence="1">Belongs to the initiator RepB protein family.</text>
</comment>
<organism evidence="3 4">
    <name type="scientific">Helicobacter enhydrae</name>
    <dbReference type="NCBI Taxonomy" id="222136"/>
    <lineage>
        <taxon>Bacteria</taxon>
        <taxon>Pseudomonadati</taxon>
        <taxon>Campylobacterota</taxon>
        <taxon>Epsilonproteobacteria</taxon>
        <taxon>Campylobacterales</taxon>
        <taxon>Helicobacteraceae</taxon>
        <taxon>Helicobacter</taxon>
    </lineage>
</organism>
<accession>A0A1B1U6L7</accession>
<dbReference type="EMBL" id="CP016503">
    <property type="protein sequence ID" value="ANV98342.1"/>
    <property type="molecule type" value="Genomic_DNA"/>
</dbReference>
<evidence type="ECO:0000256" key="1">
    <source>
        <dbReference type="ARBA" id="ARBA00038283"/>
    </source>
</evidence>
<keyword evidence="4" id="KW-1185">Reference proteome</keyword>
<protein>
    <recommendedName>
        <fullName evidence="2">Initiator Rep protein WH1 domain-containing protein</fullName>
    </recommendedName>
</protein>
<sequence>MKEINNTSTLDSHNDLMAKLPLYELNAGAINLLTVIMANLYDKENSEVTFTANQLLMITGMKDKKRLYSYIEEIAQVLYNLDLKYVDEEPYKFSVGSRKVIKRLRLFIEYSFDREYRSDFELTVKVNDSFLFFFNKLEKNFFNVAYNNVKLLTKAPSKILFYNMMRYKGTGKIIMDEREFAILLGASETELETRNYKRNIETAIEEIETKMKTKINVSRKKTLDKNSILTIDFNPKDLKNKE</sequence>
<dbReference type="RefSeq" id="WP_066340946.1">
    <property type="nucleotide sequence ID" value="NZ_CP016503.1"/>
</dbReference>
<evidence type="ECO:0000313" key="4">
    <source>
        <dbReference type="Proteomes" id="UP000092884"/>
    </source>
</evidence>
<evidence type="ECO:0000259" key="2">
    <source>
        <dbReference type="Pfam" id="PF01051"/>
    </source>
</evidence>
<evidence type="ECO:0000313" key="3">
    <source>
        <dbReference type="EMBL" id="ANV98342.1"/>
    </source>
</evidence>
<dbReference type="GO" id="GO:0006270">
    <property type="term" value="P:DNA replication initiation"/>
    <property type="evidence" value="ECO:0007669"/>
    <property type="project" value="InterPro"/>
</dbReference>
<feature type="domain" description="Initiator Rep protein WH1" evidence="2">
    <location>
        <begin position="12"/>
        <end position="163"/>
    </location>
</feature>